<evidence type="ECO:0000313" key="1">
    <source>
        <dbReference type="EMBL" id="CAB1432489.1"/>
    </source>
</evidence>
<dbReference type="AlphaFoldDB" id="A0A9N7UI16"/>
<organism evidence="1 2">
    <name type="scientific">Pleuronectes platessa</name>
    <name type="common">European plaice</name>
    <dbReference type="NCBI Taxonomy" id="8262"/>
    <lineage>
        <taxon>Eukaryota</taxon>
        <taxon>Metazoa</taxon>
        <taxon>Chordata</taxon>
        <taxon>Craniata</taxon>
        <taxon>Vertebrata</taxon>
        <taxon>Euteleostomi</taxon>
        <taxon>Actinopterygii</taxon>
        <taxon>Neopterygii</taxon>
        <taxon>Teleostei</taxon>
        <taxon>Neoteleostei</taxon>
        <taxon>Acanthomorphata</taxon>
        <taxon>Carangaria</taxon>
        <taxon>Pleuronectiformes</taxon>
        <taxon>Pleuronectoidei</taxon>
        <taxon>Pleuronectidae</taxon>
        <taxon>Pleuronectes</taxon>
    </lineage>
</organism>
<protein>
    <submittedName>
        <fullName evidence="1">Uncharacterized protein</fullName>
    </submittedName>
</protein>
<name>A0A9N7UI16_PLEPL</name>
<evidence type="ECO:0000313" key="2">
    <source>
        <dbReference type="Proteomes" id="UP001153269"/>
    </source>
</evidence>
<dbReference type="EMBL" id="CADEAL010001446">
    <property type="protein sequence ID" value="CAB1432489.1"/>
    <property type="molecule type" value="Genomic_DNA"/>
</dbReference>
<reference evidence="1" key="1">
    <citation type="submission" date="2020-03" db="EMBL/GenBank/DDBJ databases">
        <authorList>
            <person name="Weist P."/>
        </authorList>
    </citation>
    <scope>NUCLEOTIDE SEQUENCE</scope>
</reference>
<comment type="caution">
    <text evidence="1">The sequence shown here is derived from an EMBL/GenBank/DDBJ whole genome shotgun (WGS) entry which is preliminary data.</text>
</comment>
<dbReference type="Proteomes" id="UP001153269">
    <property type="component" value="Unassembled WGS sequence"/>
</dbReference>
<sequence>MPSYRPANGLQGEQRSSEDQCFTVCSTLQGSRGGKCCVRIELPTGRPDNVLKVVQTADTKERQAGQNRDAFNVLFNSDIQAPATPSPAPLCLSPLNSAAAISSDRRIGVLLV</sequence>
<accession>A0A9N7UI16</accession>
<keyword evidence="2" id="KW-1185">Reference proteome</keyword>
<proteinExistence type="predicted"/>
<gene>
    <name evidence="1" type="ORF">PLEPLA_LOCUS20571</name>
</gene>